<organism evidence="2 3">
    <name type="scientific">Batillaria attramentaria</name>
    <dbReference type="NCBI Taxonomy" id="370345"/>
    <lineage>
        <taxon>Eukaryota</taxon>
        <taxon>Metazoa</taxon>
        <taxon>Spiralia</taxon>
        <taxon>Lophotrochozoa</taxon>
        <taxon>Mollusca</taxon>
        <taxon>Gastropoda</taxon>
        <taxon>Caenogastropoda</taxon>
        <taxon>Sorbeoconcha</taxon>
        <taxon>Cerithioidea</taxon>
        <taxon>Batillariidae</taxon>
        <taxon>Batillaria</taxon>
    </lineage>
</organism>
<proteinExistence type="predicted"/>
<feature type="region of interest" description="Disordered" evidence="1">
    <location>
        <begin position="1"/>
        <end position="24"/>
    </location>
</feature>
<accession>A0ABD0L094</accession>
<dbReference type="AlphaFoldDB" id="A0ABD0L094"/>
<evidence type="ECO:0000256" key="1">
    <source>
        <dbReference type="SAM" id="MobiDB-lite"/>
    </source>
</evidence>
<dbReference type="Proteomes" id="UP001519460">
    <property type="component" value="Unassembled WGS sequence"/>
</dbReference>
<comment type="caution">
    <text evidence="2">The sequence shown here is derived from an EMBL/GenBank/DDBJ whole genome shotgun (WGS) entry which is preliminary data.</text>
</comment>
<sequence>MVSTRWKRSSTATFPGTRPARAQPPAVVALSDFRLTGRQSPSNVLTIHVGKPSTRKTAQSTKQKSGTCKEKRVLGMGKPMLPTQQRRWSTAKFRETRCARALPPADPALALTAVQHAPDGSAKDKERINHVFVGARGAAMEEFEHRK</sequence>
<evidence type="ECO:0000313" key="3">
    <source>
        <dbReference type="Proteomes" id="UP001519460"/>
    </source>
</evidence>
<gene>
    <name evidence="2" type="ORF">BaRGS_00016145</name>
</gene>
<protein>
    <submittedName>
        <fullName evidence="2">Uncharacterized protein</fullName>
    </submittedName>
</protein>
<reference evidence="2 3" key="1">
    <citation type="journal article" date="2023" name="Sci. Data">
        <title>Genome assembly of the Korean intertidal mud-creeper Batillaria attramentaria.</title>
        <authorList>
            <person name="Patra A.K."/>
            <person name="Ho P.T."/>
            <person name="Jun S."/>
            <person name="Lee S.J."/>
            <person name="Kim Y."/>
            <person name="Won Y.J."/>
        </authorList>
    </citation>
    <scope>NUCLEOTIDE SEQUENCE [LARGE SCALE GENOMIC DNA]</scope>
    <source>
        <strain evidence="2">Wonlab-2016</strain>
    </source>
</reference>
<feature type="compositionally biased region" description="Polar residues" evidence="1">
    <location>
        <begin position="55"/>
        <end position="66"/>
    </location>
</feature>
<keyword evidence="3" id="KW-1185">Reference proteome</keyword>
<feature type="region of interest" description="Disordered" evidence="1">
    <location>
        <begin position="41"/>
        <end position="68"/>
    </location>
</feature>
<dbReference type="EMBL" id="JACVVK020000101">
    <property type="protein sequence ID" value="KAK7492666.1"/>
    <property type="molecule type" value="Genomic_DNA"/>
</dbReference>
<evidence type="ECO:0000313" key="2">
    <source>
        <dbReference type="EMBL" id="KAK7492666.1"/>
    </source>
</evidence>
<name>A0ABD0L094_9CAEN</name>